<dbReference type="Proteomes" id="UP000008063">
    <property type="component" value="Unassembled WGS sequence"/>
</dbReference>
<evidence type="ECO:0000256" key="1">
    <source>
        <dbReference type="ARBA" id="ARBA00006484"/>
    </source>
</evidence>
<evidence type="ECO:0000313" key="4">
    <source>
        <dbReference type="Proteomes" id="UP000008063"/>
    </source>
</evidence>
<evidence type="ECO:0008006" key="5">
    <source>
        <dbReference type="Google" id="ProtNLM"/>
    </source>
</evidence>
<dbReference type="STRING" id="936435.F8Q2V4"/>
<dbReference type="AlphaFoldDB" id="F8Q2V4"/>
<dbReference type="PRINTS" id="PR00080">
    <property type="entry name" value="SDRFAMILY"/>
</dbReference>
<dbReference type="Pfam" id="PF13561">
    <property type="entry name" value="adh_short_C2"/>
    <property type="match status" value="1"/>
</dbReference>
<protein>
    <recommendedName>
        <fullName evidence="5">NAD(P)-binding protein</fullName>
    </recommendedName>
</protein>
<keyword evidence="2" id="KW-0560">Oxidoreductase</keyword>
<name>F8Q2V4_SERL3</name>
<dbReference type="InterPro" id="IPR036291">
    <property type="entry name" value="NAD(P)-bd_dom_sf"/>
</dbReference>
<comment type="similarity">
    <text evidence="1">Belongs to the short-chain dehydrogenases/reductases (SDR) family.</text>
</comment>
<dbReference type="PANTHER" id="PTHR24321:SF8">
    <property type="entry name" value="ESTRADIOL 17-BETA-DEHYDROGENASE 8-RELATED"/>
    <property type="match status" value="1"/>
</dbReference>
<dbReference type="HOGENOM" id="CLU_010194_1_0_1"/>
<dbReference type="SUPFAM" id="SSF51735">
    <property type="entry name" value="NAD(P)-binding Rossmann-fold domains"/>
    <property type="match status" value="1"/>
</dbReference>
<dbReference type="FunFam" id="3.40.50.720:FF:000084">
    <property type="entry name" value="Short-chain dehydrogenase reductase"/>
    <property type="match status" value="1"/>
</dbReference>
<evidence type="ECO:0000256" key="2">
    <source>
        <dbReference type="ARBA" id="ARBA00023002"/>
    </source>
</evidence>
<keyword evidence="4" id="KW-1185">Reference proteome</keyword>
<dbReference type="EMBL" id="GL945482">
    <property type="protein sequence ID" value="EGN97515.1"/>
    <property type="molecule type" value="Genomic_DNA"/>
</dbReference>
<dbReference type="PRINTS" id="PR00081">
    <property type="entry name" value="GDHRDH"/>
</dbReference>
<sequence>MSTIRVAIVTGAAQGIGRAIALRLADDGFNVVLADLDSKITLMDDAVSEIVRKGRQALSVPTDVSKEEQVEDLVAKTVETFGGLDVMVANAGIASAKSLLDVSEADFDNILSVNVKGVLFCYRHAAKAMINQGKGGRIIGTSWHYSARGCCAYNVSKSAVQALTQTAATEFAKHNITVNAYAPGITDTAMSAYLVSLVQGASLMLGLDELRSIGRPVIERTGVPDEIAGVVSFIASKDSSYVTGQTISVDGGIYYG</sequence>
<dbReference type="InParanoid" id="F8Q2V4"/>
<dbReference type="GO" id="GO:0016491">
    <property type="term" value="F:oxidoreductase activity"/>
    <property type="evidence" value="ECO:0007669"/>
    <property type="project" value="UniProtKB-KW"/>
</dbReference>
<organism evidence="4">
    <name type="scientific">Serpula lacrymans var. lacrymans (strain S7.3)</name>
    <name type="common">Dry rot fungus</name>
    <dbReference type="NCBI Taxonomy" id="936435"/>
    <lineage>
        <taxon>Eukaryota</taxon>
        <taxon>Fungi</taxon>
        <taxon>Dikarya</taxon>
        <taxon>Basidiomycota</taxon>
        <taxon>Agaricomycotina</taxon>
        <taxon>Agaricomycetes</taxon>
        <taxon>Agaricomycetidae</taxon>
        <taxon>Boletales</taxon>
        <taxon>Coniophorineae</taxon>
        <taxon>Serpulaceae</taxon>
        <taxon>Serpula</taxon>
    </lineage>
</organism>
<dbReference type="eggNOG" id="KOG0725">
    <property type="taxonomic scope" value="Eukaryota"/>
</dbReference>
<gene>
    <name evidence="3" type="ORF">SERLA73DRAFT_57493</name>
</gene>
<accession>F8Q2V4</accession>
<dbReference type="OrthoDB" id="1393670at2759"/>
<dbReference type="Gene3D" id="3.40.50.720">
    <property type="entry name" value="NAD(P)-binding Rossmann-like Domain"/>
    <property type="match status" value="1"/>
</dbReference>
<dbReference type="InterPro" id="IPR002347">
    <property type="entry name" value="SDR_fam"/>
</dbReference>
<reference evidence="4" key="1">
    <citation type="journal article" date="2011" name="Science">
        <title>The plant cell wall-decomposing machinery underlies the functional diversity of forest fungi.</title>
        <authorList>
            <person name="Eastwood D.C."/>
            <person name="Floudas D."/>
            <person name="Binder M."/>
            <person name="Majcherczyk A."/>
            <person name="Schneider P."/>
            <person name="Aerts A."/>
            <person name="Asiegbu F.O."/>
            <person name="Baker S.E."/>
            <person name="Barry K."/>
            <person name="Bendiksby M."/>
            <person name="Blumentritt M."/>
            <person name="Coutinho P.M."/>
            <person name="Cullen D."/>
            <person name="de Vries R.P."/>
            <person name="Gathman A."/>
            <person name="Goodell B."/>
            <person name="Henrissat B."/>
            <person name="Ihrmark K."/>
            <person name="Kauserud H."/>
            <person name="Kohler A."/>
            <person name="LaButti K."/>
            <person name="Lapidus A."/>
            <person name="Lavin J.L."/>
            <person name="Lee Y.-H."/>
            <person name="Lindquist E."/>
            <person name="Lilly W."/>
            <person name="Lucas S."/>
            <person name="Morin E."/>
            <person name="Murat C."/>
            <person name="Oguiza J.A."/>
            <person name="Park J."/>
            <person name="Pisabarro A.G."/>
            <person name="Riley R."/>
            <person name="Rosling A."/>
            <person name="Salamov A."/>
            <person name="Schmidt O."/>
            <person name="Schmutz J."/>
            <person name="Skrede I."/>
            <person name="Stenlid J."/>
            <person name="Wiebenga A."/>
            <person name="Xie X."/>
            <person name="Kuees U."/>
            <person name="Hibbett D.S."/>
            <person name="Hoffmeister D."/>
            <person name="Hoegberg N."/>
            <person name="Martin F."/>
            <person name="Grigoriev I.V."/>
            <person name="Watkinson S.C."/>
        </authorList>
    </citation>
    <scope>NUCLEOTIDE SEQUENCE [LARGE SCALE GENOMIC DNA]</scope>
    <source>
        <strain evidence="4">strain S7.3</strain>
    </source>
</reference>
<dbReference type="PANTHER" id="PTHR24321">
    <property type="entry name" value="DEHYDROGENASES, SHORT CHAIN"/>
    <property type="match status" value="1"/>
</dbReference>
<dbReference type="OMA" id="KLDKAGW"/>
<evidence type="ECO:0000313" key="3">
    <source>
        <dbReference type="EMBL" id="EGN97515.1"/>
    </source>
</evidence>
<proteinExistence type="inferred from homology"/>